<sequence length="983" mass="107313">MPINSLASVGSPEITALPVPSQSSDTSGHDLSGFPNPRVRTKRHTAAENYSPSRVHHDAGLLNKSASLAAEDQARRQQIVDAWKARQIEIHSDHVQGPRSIIELLLRTLPRDLTSDTHGPDEILNAILDSAQGQALGALLQKSNEAMPASTSAYEALLTAVLLDVDPAGGQQRNSLASYSLRQQSNWGRSAPDIVKHFESYLTPRFGEAIAKVAVFLLLSVSGPEFLVKDLPSTLVYGSHQWATFSAAVARIEAGQPGSAASMSYCAVMALDEIEPVSVAEKRQQQFAQMTAVIDWAIANGVILENSDDAYSAADIERAVDAMQAQHEILADSVTALSTPMPTRRELALTELRRVYGIENQHFFEQRLLADTVPGSPGRKAYSLLDIYMSGDLGKHFWISSDADFDTVKVNVGLPKLKNIKREFENKFNDYIQGLSGAFNAQFKYQLSLLPAEDRRLIEYGKVTTFKLGVPDRHQAPVNPDHKIHTYINSGAILFRADLDGKVCHYLYSPAQGRIIKDADPSRPGLQFPGSRLYFSIPRPDSPEGKEPAVTILWQALGTPWPEENPIDFAALSIYPSRSLQAGTSKPYPVTPPDTFTSPNSGQLAAAIGAYYTRGLQEAKVMANGTTEQEREEHLSNAVNQFFLGLVPFYSAVRSFIDGRPAEGFFNALLDVFGFFVPVLKGGIQGVRLGVKSGVGSALGFIKGFAKAGVQSVNPLAGVYDVGRGVFKLGKAGFKKLTSLHAGQGSFTPSRWAQKDNIAEGIYRPLGVHGEAVAVMAIELNGKWYAFDIATQTFYGEPLKGFISKSVSSRISPLASTALDTVTQVGFSGTSVFVEKALVRHYGREPAHGVTFDPADVKVSDVPPAPSFIDPSLLSRFDSASRYITELDELTIECGFLAEAPIKIAHADIHKYADQLEAALDRLEDRTVQIAEAYEVFCKPYNPHDDVNYRYAELQDRVEAIEERIDALRKTLTRVRVMQGSGS</sequence>
<reference evidence="3 4" key="1">
    <citation type="submission" date="2016-10" db="EMBL/GenBank/DDBJ databases">
        <authorList>
            <person name="Varghese N."/>
            <person name="Submissions S."/>
        </authorList>
    </citation>
    <scope>NUCLEOTIDE SEQUENCE [LARGE SCALE GENOMIC DNA]</scope>
    <source>
        <strain evidence="3 4">BS3111</strain>
    </source>
</reference>
<accession>A0ABY0U0E2</accession>
<keyword evidence="1" id="KW-0175">Coiled coil</keyword>
<protein>
    <submittedName>
        <fullName evidence="3">Uncharacterized protein</fullName>
    </submittedName>
</protein>
<feature type="region of interest" description="Disordered" evidence="2">
    <location>
        <begin position="1"/>
        <end position="54"/>
    </location>
</feature>
<name>A0ABY0U0E2_9PSED</name>
<evidence type="ECO:0000256" key="2">
    <source>
        <dbReference type="SAM" id="MobiDB-lite"/>
    </source>
</evidence>
<proteinExistence type="predicted"/>
<gene>
    <name evidence="3" type="ORF">SAMN04490205_0670</name>
</gene>
<evidence type="ECO:0000313" key="3">
    <source>
        <dbReference type="EMBL" id="SDR85929.1"/>
    </source>
</evidence>
<evidence type="ECO:0000256" key="1">
    <source>
        <dbReference type="SAM" id="Coils"/>
    </source>
</evidence>
<dbReference type="EMBL" id="LT629760">
    <property type="protein sequence ID" value="SDR85929.1"/>
    <property type="molecule type" value="Genomic_DNA"/>
</dbReference>
<evidence type="ECO:0000313" key="4">
    <source>
        <dbReference type="Proteomes" id="UP000183126"/>
    </source>
</evidence>
<dbReference type="RefSeq" id="WP_139136754.1">
    <property type="nucleotide sequence ID" value="NZ_JYLK01000021.1"/>
</dbReference>
<keyword evidence="4" id="KW-1185">Reference proteome</keyword>
<dbReference type="Proteomes" id="UP000183126">
    <property type="component" value="Chromosome I"/>
</dbReference>
<organism evidence="3 4">
    <name type="scientific">Pseudomonas trivialis</name>
    <dbReference type="NCBI Taxonomy" id="200450"/>
    <lineage>
        <taxon>Bacteria</taxon>
        <taxon>Pseudomonadati</taxon>
        <taxon>Pseudomonadota</taxon>
        <taxon>Gammaproteobacteria</taxon>
        <taxon>Pseudomonadales</taxon>
        <taxon>Pseudomonadaceae</taxon>
        <taxon>Pseudomonas</taxon>
    </lineage>
</organism>
<feature type="coiled-coil region" evidence="1">
    <location>
        <begin position="906"/>
        <end position="978"/>
    </location>
</feature>